<accession>A0A251MY85</accession>
<dbReference type="Proteomes" id="UP000006882">
    <property type="component" value="Chromosome G8"/>
</dbReference>
<dbReference type="EMBL" id="CM007658">
    <property type="protein sequence ID" value="ONH92060.1"/>
    <property type="molecule type" value="Genomic_DNA"/>
</dbReference>
<protein>
    <submittedName>
        <fullName evidence="1">Uncharacterized protein</fullName>
    </submittedName>
</protein>
<sequence>MREFICEPDLVLGSERRQPWLTSSNSRTRSLLRSIAERIGRESSLLVSHFSSKLSLLMLAFTFASDLFNCRQ</sequence>
<dbReference type="Gramene" id="ONH92060">
    <property type="protein sequence ID" value="ONH92060"/>
    <property type="gene ID" value="PRUPE_8G151400"/>
</dbReference>
<organism evidence="1 2">
    <name type="scientific">Prunus persica</name>
    <name type="common">Peach</name>
    <name type="synonym">Amygdalus persica</name>
    <dbReference type="NCBI Taxonomy" id="3760"/>
    <lineage>
        <taxon>Eukaryota</taxon>
        <taxon>Viridiplantae</taxon>
        <taxon>Streptophyta</taxon>
        <taxon>Embryophyta</taxon>
        <taxon>Tracheophyta</taxon>
        <taxon>Spermatophyta</taxon>
        <taxon>Magnoliopsida</taxon>
        <taxon>eudicotyledons</taxon>
        <taxon>Gunneridae</taxon>
        <taxon>Pentapetalae</taxon>
        <taxon>rosids</taxon>
        <taxon>fabids</taxon>
        <taxon>Rosales</taxon>
        <taxon>Rosaceae</taxon>
        <taxon>Amygdaloideae</taxon>
        <taxon>Amygdaleae</taxon>
        <taxon>Prunus</taxon>
    </lineage>
</organism>
<keyword evidence="2" id="KW-1185">Reference proteome</keyword>
<evidence type="ECO:0000313" key="1">
    <source>
        <dbReference type="EMBL" id="ONH92060.1"/>
    </source>
</evidence>
<reference evidence="1 2" key="1">
    <citation type="journal article" date="2013" name="Nat. Genet.">
        <title>The high-quality draft genome of peach (Prunus persica) identifies unique patterns of genetic diversity, domestication and genome evolution.</title>
        <authorList>
            <consortium name="International Peach Genome Initiative"/>
            <person name="Verde I."/>
            <person name="Abbott A.G."/>
            <person name="Scalabrin S."/>
            <person name="Jung S."/>
            <person name="Shu S."/>
            <person name="Marroni F."/>
            <person name="Zhebentyayeva T."/>
            <person name="Dettori M.T."/>
            <person name="Grimwood J."/>
            <person name="Cattonaro F."/>
            <person name="Zuccolo A."/>
            <person name="Rossini L."/>
            <person name="Jenkins J."/>
            <person name="Vendramin E."/>
            <person name="Meisel L.A."/>
            <person name="Decroocq V."/>
            <person name="Sosinski B."/>
            <person name="Prochnik S."/>
            <person name="Mitros T."/>
            <person name="Policriti A."/>
            <person name="Cipriani G."/>
            <person name="Dondini L."/>
            <person name="Ficklin S."/>
            <person name="Goodstein D.M."/>
            <person name="Xuan P."/>
            <person name="Del Fabbro C."/>
            <person name="Aramini V."/>
            <person name="Copetti D."/>
            <person name="Gonzalez S."/>
            <person name="Horner D.S."/>
            <person name="Falchi R."/>
            <person name="Lucas S."/>
            <person name="Mica E."/>
            <person name="Maldonado J."/>
            <person name="Lazzari B."/>
            <person name="Bielenberg D."/>
            <person name="Pirona R."/>
            <person name="Miculan M."/>
            <person name="Barakat A."/>
            <person name="Testolin R."/>
            <person name="Stella A."/>
            <person name="Tartarini S."/>
            <person name="Tonutti P."/>
            <person name="Arus P."/>
            <person name="Orellana A."/>
            <person name="Wells C."/>
            <person name="Main D."/>
            <person name="Vizzotto G."/>
            <person name="Silva H."/>
            <person name="Salamini F."/>
            <person name="Schmutz J."/>
            <person name="Morgante M."/>
            <person name="Rokhsar D.S."/>
        </authorList>
    </citation>
    <scope>NUCLEOTIDE SEQUENCE [LARGE SCALE GENOMIC DNA]</scope>
    <source>
        <strain evidence="2">cv. Nemared</strain>
    </source>
</reference>
<evidence type="ECO:0000313" key="2">
    <source>
        <dbReference type="Proteomes" id="UP000006882"/>
    </source>
</evidence>
<proteinExistence type="predicted"/>
<name>A0A251MY85_PRUPE</name>
<dbReference type="AlphaFoldDB" id="A0A251MY85"/>
<gene>
    <name evidence="1" type="ORF">PRUPE_8G151400</name>
</gene>